<dbReference type="GO" id="GO:0005739">
    <property type="term" value="C:mitochondrion"/>
    <property type="evidence" value="ECO:0007669"/>
    <property type="project" value="TreeGrafter"/>
</dbReference>
<comment type="catalytic activity">
    <reaction evidence="6">
        <text>L-proline + a quinone = (S)-1-pyrroline-5-carboxylate + a quinol + H(+)</text>
        <dbReference type="Rhea" id="RHEA:23784"/>
        <dbReference type="ChEBI" id="CHEBI:15378"/>
        <dbReference type="ChEBI" id="CHEBI:17388"/>
        <dbReference type="ChEBI" id="CHEBI:24646"/>
        <dbReference type="ChEBI" id="CHEBI:60039"/>
        <dbReference type="ChEBI" id="CHEBI:132124"/>
        <dbReference type="EC" id="1.5.5.2"/>
    </reaction>
</comment>
<organism evidence="8 9">
    <name type="scientific">Coemansia guatemalensis</name>
    <dbReference type="NCBI Taxonomy" id="2761395"/>
    <lineage>
        <taxon>Eukaryota</taxon>
        <taxon>Fungi</taxon>
        <taxon>Fungi incertae sedis</taxon>
        <taxon>Zoopagomycota</taxon>
        <taxon>Kickxellomycotina</taxon>
        <taxon>Kickxellomycetes</taxon>
        <taxon>Kickxellales</taxon>
        <taxon>Kickxellaceae</taxon>
        <taxon>Coemansia</taxon>
    </lineage>
</organism>
<dbReference type="InterPro" id="IPR015659">
    <property type="entry name" value="Proline_oxidase"/>
</dbReference>
<evidence type="ECO:0000256" key="3">
    <source>
        <dbReference type="ARBA" id="ARBA00022837"/>
    </source>
</evidence>
<dbReference type="PROSITE" id="PS00018">
    <property type="entry name" value="EF_HAND_1"/>
    <property type="match status" value="1"/>
</dbReference>
<keyword evidence="6" id="KW-0274">FAD</keyword>
<keyword evidence="5 6" id="KW-0642">Proline metabolism</keyword>
<dbReference type="SUPFAM" id="SSF51730">
    <property type="entry name" value="FAD-linked oxidoreductase"/>
    <property type="match status" value="1"/>
</dbReference>
<keyword evidence="3" id="KW-0106">Calcium</keyword>
<dbReference type="Proteomes" id="UP001140094">
    <property type="component" value="Unassembled WGS sequence"/>
</dbReference>
<dbReference type="GO" id="GO:0004657">
    <property type="term" value="F:proline dehydrogenase activity"/>
    <property type="evidence" value="ECO:0007669"/>
    <property type="project" value="UniProtKB-EC"/>
</dbReference>
<dbReference type="InterPro" id="IPR018247">
    <property type="entry name" value="EF_Hand_1_Ca_BS"/>
</dbReference>
<dbReference type="InterPro" id="IPR011992">
    <property type="entry name" value="EF-hand-dom_pair"/>
</dbReference>
<dbReference type="PANTHER" id="PTHR13914">
    <property type="entry name" value="PROLINE OXIDASE"/>
    <property type="match status" value="1"/>
</dbReference>
<keyword evidence="4 6" id="KW-0560">Oxidoreductase</keyword>
<dbReference type="SUPFAM" id="SSF47473">
    <property type="entry name" value="EF-hand"/>
    <property type="match status" value="1"/>
</dbReference>
<dbReference type="EMBL" id="JANBUO010001153">
    <property type="protein sequence ID" value="KAJ2799574.1"/>
    <property type="molecule type" value="Genomic_DNA"/>
</dbReference>
<evidence type="ECO:0000256" key="4">
    <source>
        <dbReference type="ARBA" id="ARBA00023002"/>
    </source>
</evidence>
<evidence type="ECO:0000313" key="8">
    <source>
        <dbReference type="EMBL" id="KAJ2799574.1"/>
    </source>
</evidence>
<dbReference type="Gene3D" id="3.20.20.220">
    <property type="match status" value="2"/>
</dbReference>
<comment type="similarity">
    <text evidence="1 6">Belongs to the proline oxidase family.</text>
</comment>
<dbReference type="GO" id="GO:0005509">
    <property type="term" value="F:calcium ion binding"/>
    <property type="evidence" value="ECO:0007669"/>
    <property type="project" value="InterPro"/>
</dbReference>
<dbReference type="Pfam" id="PF01619">
    <property type="entry name" value="Pro_dh"/>
    <property type="match status" value="1"/>
</dbReference>
<dbReference type="PROSITE" id="PS50222">
    <property type="entry name" value="EF_HAND_2"/>
    <property type="match status" value="2"/>
</dbReference>
<sequence length="608" mass="65420">MPISASPAVTAVNRLITIQQHALRPVVAAYARPTRLSFIHSRAATPAAGHALAAVATPLTARGLATSPAIRTRLQTPSDSAAAAPVAEHAAADNAGAQLRPDASLALAHQSLGKLVTGWFVYRACGNAGLVQMAPRLLQAFARLRLAWASNAVVRRTFFAWFCAGENEREIVHTMRQLKEAGIGSILDFSAEADLPAGETEGAAARAHANVKADAFAKEYFHGLHMASQVSQAFAAVKITGLVDPAVLYRLSAVQSALQKAFAVADTDGDGCVDFAQFRDGVLAAMPGGGRVASPSGLFAMVDRDGDGQVDWIDVQMALGMDNPLARPLYLREGEGLGAVESDVEDYERLVARARAVVQQAATKGVRLMVDAEHSYFQPMIDHVTQILQREFNGSSSGTLVFNTYQMYCVDSLQRLHSDVERAAREGWRFAAKLVRGAYMELERARAQEHGYESPINPTLSATHAMYNDGVRFLLQRIAGAQAAGQVPPALFVATHNRESIGRALGLVRDLHIDTTAEPVMFGQLLGMQDATSYALARDKLPIYKYVPYGPLDEVMPYLVRRAQENSAVAGAIREEAASVMAEIRRRLLRRPLPMQAAAASEAVGTSQ</sequence>
<gene>
    <name evidence="8" type="primary">PUT1</name>
    <name evidence="8" type="ORF">H4R20_004385</name>
</gene>
<comment type="cofactor">
    <cofactor evidence="6">
        <name>FAD</name>
        <dbReference type="ChEBI" id="CHEBI:57692"/>
    </cofactor>
</comment>
<protein>
    <recommendedName>
        <fullName evidence="2 6">Proline dehydrogenase</fullName>
        <ecNumber evidence="2 6">1.5.5.2</ecNumber>
    </recommendedName>
</protein>
<feature type="domain" description="EF-hand" evidence="7">
    <location>
        <begin position="298"/>
        <end position="325"/>
    </location>
</feature>
<comment type="function">
    <text evidence="6">Converts proline to delta-1-pyrroline-5-carboxylate.</text>
</comment>
<feature type="domain" description="EF-hand" evidence="7">
    <location>
        <begin position="253"/>
        <end position="288"/>
    </location>
</feature>
<dbReference type="InterPro" id="IPR029041">
    <property type="entry name" value="FAD-linked_oxidoreductase-like"/>
</dbReference>
<keyword evidence="9" id="KW-1185">Reference proteome</keyword>
<evidence type="ECO:0000256" key="5">
    <source>
        <dbReference type="ARBA" id="ARBA00023062"/>
    </source>
</evidence>
<dbReference type="SMART" id="SM00054">
    <property type="entry name" value="EFh"/>
    <property type="match status" value="2"/>
</dbReference>
<evidence type="ECO:0000313" key="9">
    <source>
        <dbReference type="Proteomes" id="UP001140094"/>
    </source>
</evidence>
<dbReference type="CDD" id="cd00051">
    <property type="entry name" value="EFh"/>
    <property type="match status" value="1"/>
</dbReference>
<dbReference type="OrthoDB" id="5464at2759"/>
<evidence type="ECO:0000256" key="2">
    <source>
        <dbReference type="ARBA" id="ARBA00012695"/>
    </source>
</evidence>
<evidence type="ECO:0000259" key="7">
    <source>
        <dbReference type="PROSITE" id="PS50222"/>
    </source>
</evidence>
<dbReference type="AlphaFoldDB" id="A0A9W8HYR1"/>
<comment type="caution">
    <text evidence="8">The sequence shown here is derived from an EMBL/GenBank/DDBJ whole genome shotgun (WGS) entry which is preliminary data.</text>
</comment>
<keyword evidence="6" id="KW-0285">Flavoprotein</keyword>
<name>A0A9W8HYR1_9FUNG</name>
<accession>A0A9W8HYR1</accession>
<dbReference type="PANTHER" id="PTHR13914:SF0">
    <property type="entry name" value="PROLINE DEHYDROGENASE 1, MITOCHONDRIAL"/>
    <property type="match status" value="1"/>
</dbReference>
<dbReference type="InterPro" id="IPR002048">
    <property type="entry name" value="EF_hand_dom"/>
</dbReference>
<dbReference type="GO" id="GO:0071949">
    <property type="term" value="F:FAD binding"/>
    <property type="evidence" value="ECO:0007669"/>
    <property type="project" value="TreeGrafter"/>
</dbReference>
<reference evidence="8" key="1">
    <citation type="submission" date="2022-07" db="EMBL/GenBank/DDBJ databases">
        <title>Phylogenomic reconstructions and comparative analyses of Kickxellomycotina fungi.</title>
        <authorList>
            <person name="Reynolds N.K."/>
            <person name="Stajich J.E."/>
            <person name="Barry K."/>
            <person name="Grigoriev I.V."/>
            <person name="Crous P."/>
            <person name="Smith M.E."/>
        </authorList>
    </citation>
    <scope>NUCLEOTIDE SEQUENCE</scope>
    <source>
        <strain evidence="8">NRRL 1565</strain>
    </source>
</reference>
<proteinExistence type="inferred from homology"/>
<evidence type="ECO:0000256" key="1">
    <source>
        <dbReference type="ARBA" id="ARBA00005869"/>
    </source>
</evidence>
<evidence type="ECO:0000256" key="6">
    <source>
        <dbReference type="RuleBase" id="RU364054"/>
    </source>
</evidence>
<dbReference type="GO" id="GO:0010133">
    <property type="term" value="P:L-proline catabolic process to L-glutamate"/>
    <property type="evidence" value="ECO:0007669"/>
    <property type="project" value="TreeGrafter"/>
</dbReference>
<dbReference type="EC" id="1.5.5.2" evidence="2 6"/>
<dbReference type="InterPro" id="IPR002872">
    <property type="entry name" value="Proline_DH_dom"/>
</dbReference>